<dbReference type="Proteomes" id="UP001283361">
    <property type="component" value="Unassembled WGS sequence"/>
</dbReference>
<name>A0AAE0YBD7_9GAST</name>
<dbReference type="AlphaFoldDB" id="A0AAE0YBD7"/>
<accession>A0AAE0YBD7</accession>
<evidence type="ECO:0000313" key="1">
    <source>
        <dbReference type="EMBL" id="KAK3739413.1"/>
    </source>
</evidence>
<dbReference type="EMBL" id="JAWDGP010006534">
    <property type="protein sequence ID" value="KAK3739413.1"/>
    <property type="molecule type" value="Genomic_DNA"/>
</dbReference>
<reference evidence="1" key="1">
    <citation type="journal article" date="2023" name="G3 (Bethesda)">
        <title>A reference genome for the long-term kleptoplast-retaining sea slug Elysia crispata morphotype clarki.</title>
        <authorList>
            <person name="Eastman K.E."/>
            <person name="Pendleton A.L."/>
            <person name="Shaikh M.A."/>
            <person name="Suttiyut T."/>
            <person name="Ogas R."/>
            <person name="Tomko P."/>
            <person name="Gavelis G."/>
            <person name="Widhalm J.R."/>
            <person name="Wisecaver J.H."/>
        </authorList>
    </citation>
    <scope>NUCLEOTIDE SEQUENCE</scope>
    <source>
        <strain evidence="1">ECLA1</strain>
    </source>
</reference>
<protein>
    <submittedName>
        <fullName evidence="1">Uncharacterized protein</fullName>
    </submittedName>
</protein>
<evidence type="ECO:0000313" key="2">
    <source>
        <dbReference type="Proteomes" id="UP001283361"/>
    </source>
</evidence>
<keyword evidence="2" id="KW-1185">Reference proteome</keyword>
<sequence length="87" mass="9683">MGCCYLLLPHYDCARITSTVSVANLIGLDVDSYTNIGPLKTEDSDISLFAASWRGDPRLRCWRGDSFLLLARDPCAFSQGFTSRTLF</sequence>
<organism evidence="1 2">
    <name type="scientific">Elysia crispata</name>
    <name type="common">lettuce slug</name>
    <dbReference type="NCBI Taxonomy" id="231223"/>
    <lineage>
        <taxon>Eukaryota</taxon>
        <taxon>Metazoa</taxon>
        <taxon>Spiralia</taxon>
        <taxon>Lophotrochozoa</taxon>
        <taxon>Mollusca</taxon>
        <taxon>Gastropoda</taxon>
        <taxon>Heterobranchia</taxon>
        <taxon>Euthyneura</taxon>
        <taxon>Panpulmonata</taxon>
        <taxon>Sacoglossa</taxon>
        <taxon>Placobranchoidea</taxon>
        <taxon>Plakobranchidae</taxon>
        <taxon>Elysia</taxon>
    </lineage>
</organism>
<proteinExistence type="predicted"/>
<gene>
    <name evidence="1" type="ORF">RRG08_051282</name>
</gene>
<comment type="caution">
    <text evidence="1">The sequence shown here is derived from an EMBL/GenBank/DDBJ whole genome shotgun (WGS) entry which is preliminary data.</text>
</comment>